<dbReference type="InterPro" id="IPR024992">
    <property type="entry name" value="DUF3891"/>
</dbReference>
<evidence type="ECO:0000313" key="2">
    <source>
        <dbReference type="Proteomes" id="UP001500635"/>
    </source>
</evidence>
<comment type="caution">
    <text evidence="1">The sequence shown here is derived from an EMBL/GenBank/DDBJ whole genome shotgun (WGS) entry which is preliminary data.</text>
</comment>
<gene>
    <name evidence="1" type="ORF">GCM10023147_28990</name>
</gene>
<dbReference type="RefSeq" id="WP_344997130.1">
    <property type="nucleotide sequence ID" value="NZ_BAABFR010000044.1"/>
</dbReference>
<proteinExistence type="predicted"/>
<dbReference type="EMBL" id="BAABFR010000044">
    <property type="protein sequence ID" value="GAA4395594.1"/>
    <property type="molecule type" value="Genomic_DNA"/>
</dbReference>
<accession>A0ABP8JTP3</accession>
<evidence type="ECO:0008006" key="3">
    <source>
        <dbReference type="Google" id="ProtNLM"/>
    </source>
</evidence>
<reference evidence="2" key="1">
    <citation type="journal article" date="2019" name="Int. J. Syst. Evol. Microbiol.">
        <title>The Global Catalogue of Microorganisms (GCM) 10K type strain sequencing project: providing services to taxonomists for standard genome sequencing and annotation.</title>
        <authorList>
            <consortium name="The Broad Institute Genomics Platform"/>
            <consortium name="The Broad Institute Genome Sequencing Center for Infectious Disease"/>
            <person name="Wu L."/>
            <person name="Ma J."/>
        </authorList>
    </citation>
    <scope>NUCLEOTIDE SEQUENCE [LARGE SCALE GENOMIC DNA]</scope>
    <source>
        <strain evidence="2">JCM 17688</strain>
    </source>
</reference>
<name>A0ABP8JTP3_9ACTN</name>
<sequence length="268" mass="30220">MIISRYDGMLLVVLQPDHGVQTGIIARQWGSDDVPELSQHRHATHLAATHHDDGWAVWERHPTLDEATGQPVQFYDVRPREHLAAYRAGIERAAQIDPWAGLLVSMHGAGLYNDRYGTYRLEEIGEQALDPVERRLVDEFLDDMAALQHRLYEEATGHRALRAPHHHRGVMDDYLTLQVWDRISLQFALRHASDGVIGPLPGARRSLRCTAAGRFELALDPYPFVNDRVELPVAARRIADRPYRDPEEFLAALAAAPLIVLECTAVRG</sequence>
<protein>
    <recommendedName>
        <fullName evidence="3">DUF3891 family protein</fullName>
    </recommendedName>
</protein>
<dbReference type="Pfam" id="PF13030">
    <property type="entry name" value="DUF3891"/>
    <property type="match status" value="1"/>
</dbReference>
<organism evidence="1 2">
    <name type="scientific">Tsukamurella soli</name>
    <dbReference type="NCBI Taxonomy" id="644556"/>
    <lineage>
        <taxon>Bacteria</taxon>
        <taxon>Bacillati</taxon>
        <taxon>Actinomycetota</taxon>
        <taxon>Actinomycetes</taxon>
        <taxon>Mycobacteriales</taxon>
        <taxon>Tsukamurellaceae</taxon>
        <taxon>Tsukamurella</taxon>
    </lineage>
</organism>
<evidence type="ECO:0000313" key="1">
    <source>
        <dbReference type="EMBL" id="GAA4395594.1"/>
    </source>
</evidence>
<keyword evidence="2" id="KW-1185">Reference proteome</keyword>
<dbReference type="Proteomes" id="UP001500635">
    <property type="component" value="Unassembled WGS sequence"/>
</dbReference>